<dbReference type="RefSeq" id="XP_064703741.1">
    <property type="nucleotide sequence ID" value="XM_064849517.1"/>
</dbReference>
<feature type="domain" description="Beta-lactamase-related" evidence="1">
    <location>
        <begin position="6"/>
        <end position="385"/>
    </location>
</feature>
<accession>A0AAV9N5B0</accession>
<dbReference type="GeneID" id="89974127"/>
<dbReference type="EMBL" id="JAVRRD010000022">
    <property type="protein sequence ID" value="KAK5048283.1"/>
    <property type="molecule type" value="Genomic_DNA"/>
</dbReference>
<keyword evidence="3" id="KW-1185">Reference proteome</keyword>
<name>A0AAV9N5B0_9EURO</name>
<protein>
    <recommendedName>
        <fullName evidence="1">Beta-lactamase-related domain-containing protein</fullName>
    </recommendedName>
</protein>
<dbReference type="AlphaFoldDB" id="A0AAV9N5B0"/>
<dbReference type="InterPro" id="IPR012338">
    <property type="entry name" value="Beta-lactam/transpept-like"/>
</dbReference>
<dbReference type="SUPFAM" id="SSF56601">
    <property type="entry name" value="beta-lactamase/transpeptidase-like"/>
    <property type="match status" value="1"/>
</dbReference>
<sequence length="424" mass="45879">MGSNIKSLLETTVKDRRLPGVGAFVVDATGKFILNETAGKLNLDDEQSGDLTSDTPAPIYSCTKLVTSIAILQLVEQGKISLSDSAEKYFPQISEIQVLESITPAADGKPAEQKWSKPKSPPTILQLLTHTAGFSYDFFDTPTGQWRAETGRAPCGYHAVGDMEDFKTPLLAQPGTKYIYGVNIDYLGFIIQEVTGTRLPEHIEQSILKPLGMNATGAFLPKNTPRLITHLRVNGTDLVANPAAVNNESPALFGGGGYLYSTMNDFAKLLATILNNGTSPETGATILKSESVHKYLFTDHLDNSVDKSGLGEIGTCVPVLSNEGRFFPSLSVEQKGWSCALLLNHEDLPNGRKKGSGAWAGLGNLYYWIDPSSGVAGMIWTSVLPFMDPDVLYLFDQVERVAYGHEIVTDRKGLVGNHIGAPKL</sequence>
<proteinExistence type="predicted"/>
<gene>
    <name evidence="2" type="ORF">LTR84_005953</name>
</gene>
<evidence type="ECO:0000313" key="2">
    <source>
        <dbReference type="EMBL" id="KAK5048283.1"/>
    </source>
</evidence>
<dbReference type="PANTHER" id="PTHR43283:SF3">
    <property type="entry name" value="BETA-LACTAMASE FAMILY PROTEIN (AFU_ORTHOLOGUE AFUA_5G07500)"/>
    <property type="match status" value="1"/>
</dbReference>
<organism evidence="2 3">
    <name type="scientific">Exophiala bonariae</name>
    <dbReference type="NCBI Taxonomy" id="1690606"/>
    <lineage>
        <taxon>Eukaryota</taxon>
        <taxon>Fungi</taxon>
        <taxon>Dikarya</taxon>
        <taxon>Ascomycota</taxon>
        <taxon>Pezizomycotina</taxon>
        <taxon>Eurotiomycetes</taxon>
        <taxon>Chaetothyriomycetidae</taxon>
        <taxon>Chaetothyriales</taxon>
        <taxon>Herpotrichiellaceae</taxon>
        <taxon>Exophiala</taxon>
    </lineage>
</organism>
<reference evidence="2 3" key="1">
    <citation type="submission" date="2023-08" db="EMBL/GenBank/DDBJ databases">
        <title>Black Yeasts Isolated from many extreme environments.</title>
        <authorList>
            <person name="Coleine C."/>
            <person name="Stajich J.E."/>
            <person name="Selbmann L."/>
        </authorList>
    </citation>
    <scope>NUCLEOTIDE SEQUENCE [LARGE SCALE GENOMIC DNA]</scope>
    <source>
        <strain evidence="2 3">CCFEE 5792</strain>
    </source>
</reference>
<dbReference type="InterPro" id="IPR001466">
    <property type="entry name" value="Beta-lactam-related"/>
</dbReference>
<dbReference type="Proteomes" id="UP001358417">
    <property type="component" value="Unassembled WGS sequence"/>
</dbReference>
<comment type="caution">
    <text evidence="2">The sequence shown here is derived from an EMBL/GenBank/DDBJ whole genome shotgun (WGS) entry which is preliminary data.</text>
</comment>
<dbReference type="Gene3D" id="3.40.710.10">
    <property type="entry name" value="DD-peptidase/beta-lactamase superfamily"/>
    <property type="match status" value="1"/>
</dbReference>
<dbReference type="InterPro" id="IPR050789">
    <property type="entry name" value="Diverse_Enzym_Activities"/>
</dbReference>
<dbReference type="PANTHER" id="PTHR43283">
    <property type="entry name" value="BETA-LACTAMASE-RELATED"/>
    <property type="match status" value="1"/>
</dbReference>
<dbReference type="Pfam" id="PF00144">
    <property type="entry name" value="Beta-lactamase"/>
    <property type="match status" value="1"/>
</dbReference>
<evidence type="ECO:0000259" key="1">
    <source>
        <dbReference type="Pfam" id="PF00144"/>
    </source>
</evidence>
<evidence type="ECO:0000313" key="3">
    <source>
        <dbReference type="Proteomes" id="UP001358417"/>
    </source>
</evidence>